<gene>
    <name evidence="1" type="ORF">IT774_12015</name>
</gene>
<evidence type="ECO:0008006" key="3">
    <source>
        <dbReference type="Google" id="ProtNLM"/>
    </source>
</evidence>
<keyword evidence="2" id="KW-1185">Reference proteome</keyword>
<accession>A0A7S9DVT6</accession>
<evidence type="ECO:0000313" key="2">
    <source>
        <dbReference type="Proteomes" id="UP000595095"/>
    </source>
</evidence>
<dbReference type="AlphaFoldDB" id="A0A7S9DVT6"/>
<sequence length="166" mass="19005">MHQSLQAPLEQTLHHGTQTGGNLFARQHPLIEHLQQQFNWHGAQAHQQFSRLPSPYADFNKVSQCRAEHAWSVNLQSGGYHNNHIHPMGWLSSVCYIQLPQLNDEQQEGYLNFGQPNFQVQQNTVFAKVKPEAGKLVIFPSFFWHGTTPFSDNQPRLTVACDFTKD</sequence>
<name>A0A7S9DVT6_9ALTE</name>
<protein>
    <recommendedName>
        <fullName evidence="3">Prolyl 4-hydroxylase alpha subunit Fe(2+) 2OG dioxygenase domain-containing protein</fullName>
    </recommendedName>
</protein>
<dbReference type="Proteomes" id="UP000595095">
    <property type="component" value="Chromosome"/>
</dbReference>
<dbReference type="KEGG" id="smaa:IT774_12015"/>
<reference evidence="1 2" key="1">
    <citation type="submission" date="2020-11" db="EMBL/GenBank/DDBJ databases">
        <title>Complete genome sequence for Salinimonas sp. strain G2-b.</title>
        <authorList>
            <person name="Park S.-J."/>
        </authorList>
    </citation>
    <scope>NUCLEOTIDE SEQUENCE [LARGE SCALE GENOMIC DNA]</scope>
    <source>
        <strain evidence="1 2">G2-b</strain>
    </source>
</reference>
<proteinExistence type="predicted"/>
<organism evidence="1 2">
    <name type="scientific">Salinimonas marina</name>
    <dbReference type="NCBI Taxonomy" id="2785918"/>
    <lineage>
        <taxon>Bacteria</taxon>
        <taxon>Pseudomonadati</taxon>
        <taxon>Pseudomonadota</taxon>
        <taxon>Gammaproteobacteria</taxon>
        <taxon>Alteromonadales</taxon>
        <taxon>Alteromonadaceae</taxon>
        <taxon>Alteromonas/Salinimonas group</taxon>
        <taxon>Salinimonas</taxon>
    </lineage>
</organism>
<dbReference type="Gene3D" id="2.60.120.620">
    <property type="entry name" value="q2cbj1_9rhob like domain"/>
    <property type="match status" value="1"/>
</dbReference>
<evidence type="ECO:0000313" key="1">
    <source>
        <dbReference type="EMBL" id="QPG04887.1"/>
    </source>
</evidence>
<dbReference type="EMBL" id="CP064795">
    <property type="protein sequence ID" value="QPG04887.1"/>
    <property type="molecule type" value="Genomic_DNA"/>
</dbReference>
<dbReference type="Pfam" id="PF13759">
    <property type="entry name" value="2OG-FeII_Oxy_5"/>
    <property type="match status" value="1"/>
</dbReference>
<dbReference type="InterPro" id="IPR012668">
    <property type="entry name" value="CHP02466"/>
</dbReference>